<protein>
    <submittedName>
        <fullName evidence="4">Uncharacterized protein</fullName>
    </submittedName>
</protein>
<evidence type="ECO:0000256" key="3">
    <source>
        <dbReference type="SAM" id="Phobius"/>
    </source>
</evidence>
<feature type="compositionally biased region" description="Low complexity" evidence="2">
    <location>
        <begin position="494"/>
        <end position="503"/>
    </location>
</feature>
<feature type="region of interest" description="Disordered" evidence="2">
    <location>
        <begin position="494"/>
        <end position="525"/>
    </location>
</feature>
<gene>
    <name evidence="4" type="ORF">D9758_011504</name>
</gene>
<evidence type="ECO:0000256" key="2">
    <source>
        <dbReference type="SAM" id="MobiDB-lite"/>
    </source>
</evidence>
<feature type="compositionally biased region" description="Polar residues" evidence="2">
    <location>
        <begin position="506"/>
        <end position="517"/>
    </location>
</feature>
<keyword evidence="3" id="KW-0472">Membrane</keyword>
<dbReference type="AlphaFoldDB" id="A0A8H5CQZ2"/>
<name>A0A8H5CQZ2_9AGAR</name>
<feature type="region of interest" description="Disordered" evidence="2">
    <location>
        <begin position="807"/>
        <end position="846"/>
    </location>
</feature>
<accession>A0A8H5CQZ2</accession>
<evidence type="ECO:0000256" key="1">
    <source>
        <dbReference type="SAM" id="Coils"/>
    </source>
</evidence>
<feature type="region of interest" description="Disordered" evidence="2">
    <location>
        <begin position="1"/>
        <end position="111"/>
    </location>
</feature>
<organism evidence="4 5">
    <name type="scientific">Tetrapyrgos nigripes</name>
    <dbReference type="NCBI Taxonomy" id="182062"/>
    <lineage>
        <taxon>Eukaryota</taxon>
        <taxon>Fungi</taxon>
        <taxon>Dikarya</taxon>
        <taxon>Basidiomycota</taxon>
        <taxon>Agaricomycotina</taxon>
        <taxon>Agaricomycetes</taxon>
        <taxon>Agaricomycetidae</taxon>
        <taxon>Agaricales</taxon>
        <taxon>Marasmiineae</taxon>
        <taxon>Marasmiaceae</taxon>
        <taxon>Tetrapyrgos</taxon>
    </lineage>
</organism>
<reference evidence="4 5" key="1">
    <citation type="journal article" date="2020" name="ISME J.">
        <title>Uncovering the hidden diversity of litter-decomposition mechanisms in mushroom-forming fungi.</title>
        <authorList>
            <person name="Floudas D."/>
            <person name="Bentzer J."/>
            <person name="Ahren D."/>
            <person name="Johansson T."/>
            <person name="Persson P."/>
            <person name="Tunlid A."/>
        </authorList>
    </citation>
    <scope>NUCLEOTIDE SEQUENCE [LARGE SCALE GENOMIC DNA]</scope>
    <source>
        <strain evidence="4 5">CBS 291.85</strain>
    </source>
</reference>
<keyword evidence="1" id="KW-0175">Coiled coil</keyword>
<feature type="compositionally biased region" description="Low complexity" evidence="2">
    <location>
        <begin position="89"/>
        <end position="111"/>
    </location>
</feature>
<evidence type="ECO:0000313" key="5">
    <source>
        <dbReference type="Proteomes" id="UP000559256"/>
    </source>
</evidence>
<sequence length="965" mass="108228">MPLPVELRDQCQLFEYDDQSPPPPLLQPPAETPQATSERRHGNAHHTRSQSTHLTVPGFLQQPRHIRARSHSGAGGGFHRQNGPGHSTRNFGRGRSRAGSFGGSASDSSFSRHNHDLELDAQDPGSGSIVPTLALDIVSSDHAMAGPSISIGIIPMPPATQMTPPSPNPSIVSRPSIYCNFIQDRHPSVPIISVSDYDVSEFRPTDCPGNATHETAAKDAEVDVEEVVDELEKKEENTGGVTCPDFGCSPNDMEMLSIPRSPADSYDPKPDRFLFSSLAGGDPLKTATDPCVSDHILSPELLTDKLPLKSKLKGLDGLVFGSWSCFDFVVGFLKADEGAVKTAFALFGPILSKGSSAPTSVLLIWDGIIPKESHPIVQSPAFFPLPDTGAHMQSPLQRPSQYFLCKSQQRSLLFLPHDACFVTFTLPSSMEVFPGPGDELQYGIPNISYDNLQRPIRLVITSWYRWQRSHFVSTEMALRKREWNWPESSPLISSSQLVSSPPQDILCSSSPGQQSGCNGPAVTNAPDPPKLYEKLVIRPYPRCKRPKHGLRTGWFHYQLHRPNRTQSTQSQKLDSSLLRYIADLLSSWQEAFQDARNIRFDRGSTFVTCQQYIQHGQSDLVDPSNPLGDSQGLEFRIQQLERENRELHREREAAYTAQREFQASRVEFENSQQTSWHYTPRRPDVEPEPPPVLEFRASGTDYTPGRPVHVSSRRRSQSRSQNDESYHRDSRPHQTIPNDSPLTDTLHANHTQLSPDMLQLKIEELERENLALKRTNQALVDLQLRNQLLELELGGLRQIHTTCDIEDDSSATLRPAPHEQEAGDRQLPPHSLHLSASTHSPQSHTSHYYRHAHVEEYRYDSDNNVGDDPIPWPGRLPGSDDSDMRVLVQNLQQEVQELRSLIQDSDSERLARGYRSSFYEAEDDTDSGLSIRVWMMRQLLKIILLKLIYVLLPGSVFLYIYGSQR</sequence>
<feature type="coiled-coil region" evidence="1">
    <location>
        <begin position="762"/>
        <end position="792"/>
    </location>
</feature>
<feature type="region of interest" description="Disordered" evidence="2">
    <location>
        <begin position="664"/>
        <end position="747"/>
    </location>
</feature>
<proteinExistence type="predicted"/>
<dbReference type="EMBL" id="JAACJM010000103">
    <property type="protein sequence ID" value="KAF5346280.1"/>
    <property type="molecule type" value="Genomic_DNA"/>
</dbReference>
<keyword evidence="3" id="KW-0812">Transmembrane</keyword>
<feature type="compositionally biased region" description="Polar residues" evidence="2">
    <location>
        <begin position="733"/>
        <end position="747"/>
    </location>
</feature>
<keyword evidence="3" id="KW-1133">Transmembrane helix</keyword>
<feature type="compositionally biased region" description="Basic and acidic residues" evidence="2">
    <location>
        <begin position="721"/>
        <end position="732"/>
    </location>
</feature>
<feature type="coiled-coil region" evidence="1">
    <location>
        <begin position="630"/>
        <end position="660"/>
    </location>
</feature>
<evidence type="ECO:0000313" key="4">
    <source>
        <dbReference type="EMBL" id="KAF5346280.1"/>
    </source>
</evidence>
<comment type="caution">
    <text evidence="4">The sequence shown here is derived from an EMBL/GenBank/DDBJ whole genome shotgun (WGS) entry which is preliminary data.</text>
</comment>
<feature type="compositionally biased region" description="Polar residues" evidence="2">
    <location>
        <begin position="834"/>
        <end position="846"/>
    </location>
</feature>
<dbReference type="Proteomes" id="UP000559256">
    <property type="component" value="Unassembled WGS sequence"/>
</dbReference>
<feature type="transmembrane region" description="Helical" evidence="3">
    <location>
        <begin position="939"/>
        <end position="961"/>
    </location>
</feature>
<keyword evidence="5" id="KW-1185">Reference proteome</keyword>
<feature type="compositionally biased region" description="Pro residues" evidence="2">
    <location>
        <begin position="20"/>
        <end position="31"/>
    </location>
</feature>